<dbReference type="InterPro" id="IPR020904">
    <property type="entry name" value="Sc_DH/Rdtase_CS"/>
</dbReference>
<protein>
    <submittedName>
        <fullName evidence="4">SDR family oxidoreductase</fullName>
    </submittedName>
</protein>
<dbReference type="SUPFAM" id="SSF51735">
    <property type="entry name" value="NAD(P)-binding Rossmann-fold domains"/>
    <property type="match status" value="1"/>
</dbReference>
<accession>A0A563DBN0</accession>
<dbReference type="PRINTS" id="PR00081">
    <property type="entry name" value="GDHRDH"/>
</dbReference>
<name>A0A563DBN0_9FLAO</name>
<dbReference type="PANTHER" id="PTHR44169">
    <property type="entry name" value="NADPH-DEPENDENT 1-ACYLDIHYDROXYACETONE PHOSPHATE REDUCTASE"/>
    <property type="match status" value="1"/>
</dbReference>
<dbReference type="RefSeq" id="WP_146262615.1">
    <property type="nucleotide sequence ID" value="NZ_SELG01000037.1"/>
</dbReference>
<evidence type="ECO:0000256" key="2">
    <source>
        <dbReference type="ARBA" id="ARBA00023002"/>
    </source>
</evidence>
<dbReference type="CDD" id="cd05374">
    <property type="entry name" value="17beta-HSD-like_SDR_c"/>
    <property type="match status" value="1"/>
</dbReference>
<keyword evidence="2" id="KW-0560">Oxidoreductase</keyword>
<dbReference type="AlphaFoldDB" id="A0A563DBN0"/>
<reference evidence="4 5" key="1">
    <citation type="submission" date="2019-02" db="EMBL/GenBank/DDBJ databases">
        <title>Apibacter muscae sp. nov.: a novel member of the house fly microbiota.</title>
        <authorList>
            <person name="Park R."/>
        </authorList>
    </citation>
    <scope>NUCLEOTIDE SEQUENCE [LARGE SCALE GENOMIC DNA]</scope>
    <source>
        <strain evidence="4 5">AL1</strain>
    </source>
</reference>
<organism evidence="4 5">
    <name type="scientific">Apibacter muscae</name>
    <dbReference type="NCBI Taxonomy" id="2509004"/>
    <lineage>
        <taxon>Bacteria</taxon>
        <taxon>Pseudomonadati</taxon>
        <taxon>Bacteroidota</taxon>
        <taxon>Flavobacteriia</taxon>
        <taxon>Flavobacteriales</taxon>
        <taxon>Weeksellaceae</taxon>
        <taxon>Apibacter</taxon>
    </lineage>
</organism>
<evidence type="ECO:0000256" key="3">
    <source>
        <dbReference type="RuleBase" id="RU000363"/>
    </source>
</evidence>
<evidence type="ECO:0000313" key="4">
    <source>
        <dbReference type="EMBL" id="TWP27469.1"/>
    </source>
</evidence>
<dbReference type="EMBL" id="SELH01000022">
    <property type="protein sequence ID" value="TWP27469.1"/>
    <property type="molecule type" value="Genomic_DNA"/>
</dbReference>
<gene>
    <name evidence="4" type="ORF">ETU09_07400</name>
</gene>
<dbReference type="PROSITE" id="PS00061">
    <property type="entry name" value="ADH_SHORT"/>
    <property type="match status" value="1"/>
</dbReference>
<evidence type="ECO:0000256" key="1">
    <source>
        <dbReference type="ARBA" id="ARBA00006484"/>
    </source>
</evidence>
<dbReference type="Pfam" id="PF00106">
    <property type="entry name" value="adh_short"/>
    <property type="match status" value="1"/>
</dbReference>
<proteinExistence type="inferred from homology"/>
<sequence length="272" mass="30319">MSKTIVITGTSSGVGLALGNYFHSRGYLVIGLSRSIPENSNFITIPTDITKEAEVELAFQQIVKVTNRIDILINNAGRGMVGPATDATEEEILSLFNLNLVSVVRIIKRMVPLMSNKRGKIFNISSIGSLMGLPFRGYYSASKSALDMVTESLRYELARFNIQVCTVNLGDVRTNIAEGRIKSTVSIDYQKDYNKVYEAMNMDVDKGFEPNKLAPFLEKLIKQKSKIKPHYYFGTFIQKLSVLLKAILPQTTFEKIIASYSGMGHTNKKRGK</sequence>
<dbReference type="GO" id="GO:0016491">
    <property type="term" value="F:oxidoreductase activity"/>
    <property type="evidence" value="ECO:0007669"/>
    <property type="project" value="UniProtKB-KW"/>
</dbReference>
<comment type="similarity">
    <text evidence="1 3">Belongs to the short-chain dehydrogenases/reductases (SDR) family.</text>
</comment>
<dbReference type="Gene3D" id="3.40.50.720">
    <property type="entry name" value="NAD(P)-binding Rossmann-like Domain"/>
    <property type="match status" value="1"/>
</dbReference>
<comment type="caution">
    <text evidence="4">The sequence shown here is derived from an EMBL/GenBank/DDBJ whole genome shotgun (WGS) entry which is preliminary data.</text>
</comment>
<dbReference type="PRINTS" id="PR00080">
    <property type="entry name" value="SDRFAMILY"/>
</dbReference>
<dbReference type="PANTHER" id="PTHR44169:SF6">
    <property type="entry name" value="NADPH-DEPENDENT 1-ACYLDIHYDROXYACETONE PHOSPHATE REDUCTASE"/>
    <property type="match status" value="1"/>
</dbReference>
<dbReference type="InterPro" id="IPR002347">
    <property type="entry name" value="SDR_fam"/>
</dbReference>
<dbReference type="Proteomes" id="UP000319499">
    <property type="component" value="Unassembled WGS sequence"/>
</dbReference>
<dbReference type="OrthoDB" id="822355at2"/>
<evidence type="ECO:0000313" key="5">
    <source>
        <dbReference type="Proteomes" id="UP000319499"/>
    </source>
</evidence>
<dbReference type="InterPro" id="IPR036291">
    <property type="entry name" value="NAD(P)-bd_dom_sf"/>
</dbReference>
<keyword evidence="5" id="KW-1185">Reference proteome</keyword>